<keyword evidence="1" id="KW-0378">Hydrolase</keyword>
<dbReference type="GO" id="GO:0047555">
    <property type="term" value="F:3',5'-cyclic-GMP phosphodiesterase activity"/>
    <property type="evidence" value="ECO:0007669"/>
    <property type="project" value="TreeGrafter"/>
</dbReference>
<dbReference type="KEGG" id="slb:AWJ20_842"/>
<dbReference type="AlphaFoldDB" id="A0A167D7T4"/>
<comment type="similarity">
    <text evidence="1">Belongs to the cyclic nucleotide phosphodiesterase class-II family.</text>
</comment>
<dbReference type="RefSeq" id="XP_018735062.1">
    <property type="nucleotide sequence ID" value="XM_018882811.1"/>
</dbReference>
<proteinExistence type="inferred from homology"/>
<dbReference type="PANTHER" id="PTHR28283:SF1">
    <property type="entry name" value="3',5'-CYCLIC-NUCLEOTIDE PHOSPHODIESTERASE 1"/>
    <property type="match status" value="1"/>
</dbReference>
<dbReference type="Gene3D" id="3.60.15.10">
    <property type="entry name" value="Ribonuclease Z/Hydroxyacylglutathione hydrolase-like"/>
    <property type="match status" value="1"/>
</dbReference>
<dbReference type="InterPro" id="IPR000396">
    <property type="entry name" value="Pdiesterase2"/>
</dbReference>
<evidence type="ECO:0000313" key="4">
    <source>
        <dbReference type="Proteomes" id="UP000189580"/>
    </source>
</evidence>
<evidence type="ECO:0000256" key="1">
    <source>
        <dbReference type="PIRNR" id="PIRNR000962"/>
    </source>
</evidence>
<feature type="compositionally biased region" description="Polar residues" evidence="2">
    <location>
        <begin position="234"/>
        <end position="250"/>
    </location>
</feature>
<gene>
    <name evidence="3" type="primary">PDE1</name>
    <name evidence="3" type="ORF">AWJ20_842</name>
</gene>
<dbReference type="PIRSF" id="PIRSF000962">
    <property type="entry name" value="Cyc_nuc_PDEase"/>
    <property type="match status" value="1"/>
</dbReference>
<dbReference type="GeneID" id="30037919"/>
<dbReference type="Proteomes" id="UP000189580">
    <property type="component" value="Chromosome a"/>
</dbReference>
<sequence>MGTSVSLASSSKVSTSDRNVTQPLDFDSKSIEVIVLGSSGGPADKHNSSYLVKSTSTRLSDKGSLLAIDAGCLLAGIMDILENDSSKSPDSKQIFSLNELPYSKLSANAHYILTELLAGVCLTHQHMDHIAGLILNSVCFSPESPKLVAALPNCIDSLVQNIFNGSIWPNLTNESTDTYGNRVAISEGYSIYLQRLVPTKIYSNVAKGLSVAAYPISHGKHPGCIGPEKPPPASVSNISNSPLQSSLPTGNSPLLSPSSFISTSPSSLESFSTTTTTYSETMNTESRTLSYDSSVYFVQNEQNSTVILIFGDVEADSISMNPRNKAVWDDAALILEKRLLKAIFIECSYSNSRPDNILYGHLNPKYLIEELSYLASCTRSNPSLDTLKIIITHVKLDVTICEAPYDEILRELTMLAESNKLKCTFEFAYAGAHMYF</sequence>
<dbReference type="SUPFAM" id="SSF56281">
    <property type="entry name" value="Metallo-hydrolase/oxidoreductase"/>
    <property type="match status" value="1"/>
</dbReference>
<dbReference type="InterPro" id="IPR036866">
    <property type="entry name" value="RibonucZ/Hydroxyglut_hydro"/>
</dbReference>
<dbReference type="GO" id="GO:1902660">
    <property type="term" value="P:negative regulation of glucose mediated signaling pathway"/>
    <property type="evidence" value="ECO:0007669"/>
    <property type="project" value="TreeGrafter"/>
</dbReference>
<protein>
    <submittedName>
        <fullName evidence="3">3',5'-cyclic-nucleotide phosphodiesterase PDE1</fullName>
    </submittedName>
</protein>
<dbReference type="PRINTS" id="PR00388">
    <property type="entry name" value="PDIESTERASE2"/>
</dbReference>
<dbReference type="PANTHER" id="PTHR28283">
    <property type="entry name" value="3',5'-CYCLIC-NUCLEOTIDE PHOSPHODIESTERASE 1"/>
    <property type="match status" value="1"/>
</dbReference>
<accession>A0A167D7T4</accession>
<keyword evidence="1" id="KW-0114">cAMP</keyword>
<organism evidence="3 4">
    <name type="scientific">Sugiyamaella lignohabitans</name>
    <dbReference type="NCBI Taxonomy" id="796027"/>
    <lineage>
        <taxon>Eukaryota</taxon>
        <taxon>Fungi</taxon>
        <taxon>Dikarya</taxon>
        <taxon>Ascomycota</taxon>
        <taxon>Saccharomycotina</taxon>
        <taxon>Dipodascomycetes</taxon>
        <taxon>Dipodascales</taxon>
        <taxon>Trichomonascaceae</taxon>
        <taxon>Sugiyamaella</taxon>
    </lineage>
</organism>
<dbReference type="OrthoDB" id="258495at2759"/>
<evidence type="ECO:0000256" key="2">
    <source>
        <dbReference type="SAM" id="MobiDB-lite"/>
    </source>
</evidence>
<keyword evidence="4" id="KW-1185">Reference proteome</keyword>
<dbReference type="GO" id="GO:0006198">
    <property type="term" value="P:cAMP catabolic process"/>
    <property type="evidence" value="ECO:0007669"/>
    <property type="project" value="UniProtKB-UniRule"/>
</dbReference>
<reference evidence="3 4" key="1">
    <citation type="submission" date="2016-02" db="EMBL/GenBank/DDBJ databases">
        <title>Complete genome sequence and transcriptome regulation of the pentose utilising yeast Sugiyamaella lignohabitans.</title>
        <authorList>
            <person name="Bellasio M."/>
            <person name="Peymann A."/>
            <person name="Valli M."/>
            <person name="Sipitzky M."/>
            <person name="Graf A."/>
            <person name="Sauer M."/>
            <person name="Marx H."/>
            <person name="Mattanovich D."/>
        </authorList>
    </citation>
    <scope>NUCLEOTIDE SEQUENCE [LARGE SCALE GENOMIC DNA]</scope>
    <source>
        <strain evidence="3 4">CBS 10342</strain>
    </source>
</reference>
<dbReference type="GO" id="GO:0004115">
    <property type="term" value="F:3',5'-cyclic-AMP phosphodiesterase activity"/>
    <property type="evidence" value="ECO:0007669"/>
    <property type="project" value="UniProtKB-UniRule"/>
</dbReference>
<name>A0A167D7T4_9ASCO</name>
<dbReference type="EMBL" id="CP014501">
    <property type="protein sequence ID" value="ANB12585.1"/>
    <property type="molecule type" value="Genomic_DNA"/>
</dbReference>
<dbReference type="CDD" id="cd07735">
    <property type="entry name" value="class_II_PDE_MBL-fold"/>
    <property type="match status" value="1"/>
</dbReference>
<evidence type="ECO:0000313" key="3">
    <source>
        <dbReference type="EMBL" id="ANB12585.1"/>
    </source>
</evidence>
<feature type="region of interest" description="Disordered" evidence="2">
    <location>
        <begin position="223"/>
        <end position="250"/>
    </location>
</feature>
<dbReference type="Pfam" id="PF02112">
    <property type="entry name" value="PDEase_II"/>
    <property type="match status" value="1"/>
</dbReference>